<gene>
    <name evidence="1" type="ORF">AAEO50_11505</name>
</gene>
<organism evidence="1 2">
    <name type="scientific">Rossellomorea oryzaecorticis</name>
    <dbReference type="NCBI Taxonomy" id="1396505"/>
    <lineage>
        <taxon>Bacteria</taxon>
        <taxon>Bacillati</taxon>
        <taxon>Bacillota</taxon>
        <taxon>Bacilli</taxon>
        <taxon>Bacillales</taxon>
        <taxon>Bacillaceae</taxon>
        <taxon>Rossellomorea</taxon>
    </lineage>
</organism>
<dbReference type="EMBL" id="JBBYAF010000020">
    <property type="protein sequence ID" value="MEL3972909.1"/>
    <property type="molecule type" value="Genomic_DNA"/>
</dbReference>
<keyword evidence="2" id="KW-1185">Reference proteome</keyword>
<sequence>MERVMFDVQTLMEIRKKADEISYRCMSGDRPSDLHSVNLALDQISRALAMFAEMELHRMQNTHIASDGQSYIKGRLQIAYRSILQNRQEEESNTA</sequence>
<evidence type="ECO:0000313" key="2">
    <source>
        <dbReference type="Proteomes" id="UP001389717"/>
    </source>
</evidence>
<name>A0ABU9K9Z1_9BACI</name>
<evidence type="ECO:0000313" key="1">
    <source>
        <dbReference type="EMBL" id="MEL3972909.1"/>
    </source>
</evidence>
<comment type="caution">
    <text evidence="1">The sequence shown here is derived from an EMBL/GenBank/DDBJ whole genome shotgun (WGS) entry which is preliminary data.</text>
</comment>
<proteinExistence type="predicted"/>
<dbReference type="Proteomes" id="UP001389717">
    <property type="component" value="Unassembled WGS sequence"/>
</dbReference>
<accession>A0ABU9K9Z1</accession>
<reference evidence="1 2" key="1">
    <citation type="submission" date="2024-04" db="EMBL/GenBank/DDBJ databases">
        <title>Bacillus oryzaecorticis sp. nov., a moderately halophilic bacterium isolated from rice husks.</title>
        <authorList>
            <person name="Zhu H.-S."/>
        </authorList>
    </citation>
    <scope>NUCLEOTIDE SEQUENCE [LARGE SCALE GENOMIC DNA]</scope>
    <source>
        <strain evidence="1 2">ZC255</strain>
    </source>
</reference>
<protein>
    <submittedName>
        <fullName evidence="1">Uncharacterized protein</fullName>
    </submittedName>
</protein>
<dbReference type="RefSeq" id="WP_341983700.1">
    <property type="nucleotide sequence ID" value="NZ_JBBYAF010000020.1"/>
</dbReference>